<accession>A0ACD3AVG7</accession>
<dbReference type="EMBL" id="ML208325">
    <property type="protein sequence ID" value="TFK69733.1"/>
    <property type="molecule type" value="Genomic_DNA"/>
</dbReference>
<gene>
    <name evidence="1" type="ORF">BDN72DRAFT_959340</name>
</gene>
<protein>
    <submittedName>
        <fullName evidence="1">Uncharacterized protein</fullName>
    </submittedName>
</protein>
<evidence type="ECO:0000313" key="1">
    <source>
        <dbReference type="EMBL" id="TFK69733.1"/>
    </source>
</evidence>
<keyword evidence="2" id="KW-1185">Reference proteome</keyword>
<reference evidence="1 2" key="1">
    <citation type="journal article" date="2019" name="Nat. Ecol. Evol.">
        <title>Megaphylogeny resolves global patterns of mushroom evolution.</title>
        <authorList>
            <person name="Varga T."/>
            <person name="Krizsan K."/>
            <person name="Foldi C."/>
            <person name="Dima B."/>
            <person name="Sanchez-Garcia M."/>
            <person name="Sanchez-Ramirez S."/>
            <person name="Szollosi G.J."/>
            <person name="Szarkandi J.G."/>
            <person name="Papp V."/>
            <person name="Albert L."/>
            <person name="Andreopoulos W."/>
            <person name="Angelini C."/>
            <person name="Antonin V."/>
            <person name="Barry K.W."/>
            <person name="Bougher N.L."/>
            <person name="Buchanan P."/>
            <person name="Buyck B."/>
            <person name="Bense V."/>
            <person name="Catcheside P."/>
            <person name="Chovatia M."/>
            <person name="Cooper J."/>
            <person name="Damon W."/>
            <person name="Desjardin D."/>
            <person name="Finy P."/>
            <person name="Geml J."/>
            <person name="Haridas S."/>
            <person name="Hughes K."/>
            <person name="Justo A."/>
            <person name="Karasinski D."/>
            <person name="Kautmanova I."/>
            <person name="Kiss B."/>
            <person name="Kocsube S."/>
            <person name="Kotiranta H."/>
            <person name="LaButti K.M."/>
            <person name="Lechner B.E."/>
            <person name="Liimatainen K."/>
            <person name="Lipzen A."/>
            <person name="Lukacs Z."/>
            <person name="Mihaltcheva S."/>
            <person name="Morgado L.N."/>
            <person name="Niskanen T."/>
            <person name="Noordeloos M.E."/>
            <person name="Ohm R.A."/>
            <person name="Ortiz-Santana B."/>
            <person name="Ovrebo C."/>
            <person name="Racz N."/>
            <person name="Riley R."/>
            <person name="Savchenko A."/>
            <person name="Shiryaev A."/>
            <person name="Soop K."/>
            <person name="Spirin V."/>
            <person name="Szebenyi C."/>
            <person name="Tomsovsky M."/>
            <person name="Tulloss R.E."/>
            <person name="Uehling J."/>
            <person name="Grigoriev I.V."/>
            <person name="Vagvolgyi C."/>
            <person name="Papp T."/>
            <person name="Martin F.M."/>
            <person name="Miettinen O."/>
            <person name="Hibbett D.S."/>
            <person name="Nagy L.G."/>
        </authorList>
    </citation>
    <scope>NUCLEOTIDE SEQUENCE [LARGE SCALE GENOMIC DNA]</scope>
    <source>
        <strain evidence="1 2">NL-1719</strain>
    </source>
</reference>
<evidence type="ECO:0000313" key="2">
    <source>
        <dbReference type="Proteomes" id="UP000308600"/>
    </source>
</evidence>
<dbReference type="Proteomes" id="UP000308600">
    <property type="component" value="Unassembled WGS sequence"/>
</dbReference>
<sequence>MPSDSAQSPSPNLHVDARRKIDEEIAELEARLVSLRRARNALAPIIRVHPEILQEVFSLVQLSNADNKQGKPALLVTWICHTWREIAHQTSALWSHIDFENPEWIEAALFRTKNRELEFNLLCVSRMGQYDAAFLVPLCLGNLYRIKALGIVSRDGRYTGAFPEHCPEWTMPAPRLTKLDLNGVALPPTLFSGTCPSLQSLNLSSCGVFWDALPLFPRLRELSIVHPHSEIPIDLMVEILEHTTPHLEELRMKYALDQPASSQIVERVGVSKLKALEIHESHQDLVIAFLNRVSLPLRINTRIVVMEWKDSTLAQALTSSRNLSKWEIEWLKISVDDRSTTLHITEGGSASRNTNAKSTDEGYAQNMPAATAEHSQTVFRIGGNYEDQDMKILDYFGGSGTAIRRFSFDPPFLESFLASTVRQIAKIHATHDGGGGADTDPLDQGNSAVARRALSFLDLRVLELHGDIQEGYYIVREDVETLRKWLVWRNRVGLKLERLIISGMVGPPLGWLREVFDELVGEFEISDMQVNEVDEVSN</sequence>
<name>A0ACD3AVG7_9AGAR</name>
<proteinExistence type="predicted"/>
<organism evidence="1 2">
    <name type="scientific">Pluteus cervinus</name>
    <dbReference type="NCBI Taxonomy" id="181527"/>
    <lineage>
        <taxon>Eukaryota</taxon>
        <taxon>Fungi</taxon>
        <taxon>Dikarya</taxon>
        <taxon>Basidiomycota</taxon>
        <taxon>Agaricomycotina</taxon>
        <taxon>Agaricomycetes</taxon>
        <taxon>Agaricomycetidae</taxon>
        <taxon>Agaricales</taxon>
        <taxon>Pluteineae</taxon>
        <taxon>Pluteaceae</taxon>
        <taxon>Pluteus</taxon>
    </lineage>
</organism>